<keyword evidence="4" id="KW-1185">Reference proteome</keyword>
<gene>
    <name evidence="3" type="ORF">SMGD1_2855</name>
</gene>
<feature type="transmembrane region" description="Helical" evidence="1">
    <location>
        <begin position="43"/>
        <end position="64"/>
    </location>
</feature>
<name>H1FUN3_SULGG</name>
<feature type="transmembrane region" description="Helical" evidence="1">
    <location>
        <begin position="12"/>
        <end position="31"/>
    </location>
</feature>
<feature type="domain" description="DUF218" evidence="2">
    <location>
        <begin position="82"/>
        <end position="240"/>
    </location>
</feature>
<accession>H1FUN3</accession>
<dbReference type="GO" id="GO:0000270">
    <property type="term" value="P:peptidoglycan metabolic process"/>
    <property type="evidence" value="ECO:0007669"/>
    <property type="project" value="TreeGrafter"/>
</dbReference>
<dbReference type="EMBL" id="AFRZ01000001">
    <property type="protein sequence ID" value="EHP31377.1"/>
    <property type="molecule type" value="Genomic_DNA"/>
</dbReference>
<dbReference type="PANTHER" id="PTHR30336">
    <property type="entry name" value="INNER MEMBRANE PROTEIN, PROBABLE PERMEASE"/>
    <property type="match status" value="1"/>
</dbReference>
<dbReference type="Proteomes" id="UP000006431">
    <property type="component" value="Unassembled WGS sequence"/>
</dbReference>
<dbReference type="OrthoDB" id="9809813at2"/>
<dbReference type="eggNOG" id="COG1434">
    <property type="taxonomic scope" value="Bacteria"/>
</dbReference>
<dbReference type="GO" id="GO:0005886">
    <property type="term" value="C:plasma membrane"/>
    <property type="evidence" value="ECO:0007669"/>
    <property type="project" value="TreeGrafter"/>
</dbReference>
<keyword evidence="1" id="KW-0472">Membrane</keyword>
<dbReference type="InterPro" id="IPR003848">
    <property type="entry name" value="DUF218"/>
</dbReference>
<evidence type="ECO:0000256" key="1">
    <source>
        <dbReference type="SAM" id="Phobius"/>
    </source>
</evidence>
<dbReference type="AlphaFoldDB" id="H1FUN3"/>
<dbReference type="PANTHER" id="PTHR30336:SF4">
    <property type="entry name" value="ENVELOPE BIOGENESIS FACTOR ELYC"/>
    <property type="match status" value="1"/>
</dbReference>
<dbReference type="GO" id="GO:0043164">
    <property type="term" value="P:Gram-negative-bacterium-type cell wall biogenesis"/>
    <property type="evidence" value="ECO:0007669"/>
    <property type="project" value="TreeGrafter"/>
</dbReference>
<comment type="caution">
    <text evidence="3">The sequence shown here is derived from an EMBL/GenBank/DDBJ whole genome shotgun (WGS) entry which is preliminary data.</text>
</comment>
<protein>
    <submittedName>
        <fullName evidence="3">Protein containing DUF218</fullName>
    </submittedName>
</protein>
<dbReference type="InterPro" id="IPR014729">
    <property type="entry name" value="Rossmann-like_a/b/a_fold"/>
</dbReference>
<dbReference type="HOGENOM" id="CLU_053514_0_1_7"/>
<dbReference type="STRING" id="929558.SMGD1_2855"/>
<proteinExistence type="predicted"/>
<evidence type="ECO:0000313" key="4">
    <source>
        <dbReference type="Proteomes" id="UP000006431"/>
    </source>
</evidence>
<dbReference type="Gene3D" id="3.40.50.620">
    <property type="entry name" value="HUPs"/>
    <property type="match status" value="1"/>
</dbReference>
<reference evidence="3 4" key="1">
    <citation type="journal article" date="2012" name="Proc. Natl. Acad. Sci. U.S.A.">
        <title>Genome and physiology of a model Epsilonproteobacterium responsible for sulfide detoxification in marine oxygen depletion zones.</title>
        <authorList>
            <person name="Grote J."/>
            <person name="Schott T."/>
            <person name="Bruckner C.G."/>
            <person name="Glockner F.O."/>
            <person name="Jost G."/>
            <person name="Teeling H."/>
            <person name="Labrenz M."/>
            <person name="Jurgens K."/>
        </authorList>
    </citation>
    <scope>NUCLEOTIDE SEQUENCE [LARGE SCALE GENOMIC DNA]</scope>
    <source>
        <strain evidence="3 4">GD1</strain>
    </source>
</reference>
<dbReference type="CDD" id="cd06259">
    <property type="entry name" value="YdcF-like"/>
    <property type="match status" value="1"/>
</dbReference>
<keyword evidence="1" id="KW-1133">Transmembrane helix</keyword>
<evidence type="ECO:0000259" key="2">
    <source>
        <dbReference type="Pfam" id="PF02698"/>
    </source>
</evidence>
<keyword evidence="1" id="KW-0812">Transmembrane</keyword>
<evidence type="ECO:0000313" key="3">
    <source>
        <dbReference type="EMBL" id="EHP31377.1"/>
    </source>
</evidence>
<dbReference type="PATRIC" id="fig|929558.5.peg.2845"/>
<dbReference type="InterPro" id="IPR051599">
    <property type="entry name" value="Cell_Envelope_Assoc"/>
</dbReference>
<dbReference type="Pfam" id="PF02698">
    <property type="entry name" value="DUF218"/>
    <property type="match status" value="1"/>
</dbReference>
<sequence length="248" mass="28230">MELGFMLKKFVTFFVEPYGMVFSLFVIWFILSKLKKYKLAKVSLSLAFGLLFMFSYPPFSNYLISDLENQYPKYDYKHNIKYIHVLGNGHNGDETQPISSIISEAGTRRALEGIIIYNQTEGSKLIFTGFGGDEKISVAKMNKRLALALGVKEEDIILGEKAKDTQEEAYFTKELVGDEPFVLVTSASHIPRSMMLFESIGLKPIAAPTAFYKDKFRSFLKLPTMGSFYLSQIAMHEYLGILWSKLRS</sequence>
<dbReference type="RefSeq" id="WP_008341620.1">
    <property type="nucleotide sequence ID" value="NZ_AFRZ01000001.1"/>
</dbReference>
<organism evidence="3 4">
    <name type="scientific">Sulfurimonas gotlandica (strain DSM 19862 / JCM 16533 / GD1)</name>
    <dbReference type="NCBI Taxonomy" id="929558"/>
    <lineage>
        <taxon>Bacteria</taxon>
        <taxon>Pseudomonadati</taxon>
        <taxon>Campylobacterota</taxon>
        <taxon>Epsilonproteobacteria</taxon>
        <taxon>Campylobacterales</taxon>
        <taxon>Sulfurimonadaceae</taxon>
        <taxon>Sulfurimonas</taxon>
    </lineage>
</organism>